<evidence type="ECO:0000313" key="10">
    <source>
        <dbReference type="EMBL" id="ACI65881.1"/>
    </source>
</evidence>
<evidence type="ECO:0000256" key="4">
    <source>
        <dbReference type="ARBA" id="ARBA00023136"/>
    </source>
</evidence>
<dbReference type="InterPro" id="IPR007810">
    <property type="entry name" value="Pep3/Vps18_beta-prop"/>
</dbReference>
<dbReference type="PaxDb" id="2850-Phatr44037"/>
<feature type="region of interest" description="Disordered" evidence="7">
    <location>
        <begin position="1"/>
        <end position="41"/>
    </location>
</feature>
<keyword evidence="11" id="KW-1185">Reference proteome</keyword>
<dbReference type="GO" id="GO:0005768">
    <property type="term" value="C:endosome"/>
    <property type="evidence" value="ECO:0007669"/>
    <property type="project" value="TreeGrafter"/>
</dbReference>
<dbReference type="HOGENOM" id="CLU_262257_0_0_1"/>
<evidence type="ECO:0008006" key="12">
    <source>
        <dbReference type="Google" id="ProtNLM"/>
    </source>
</evidence>
<evidence type="ECO:0000259" key="9">
    <source>
        <dbReference type="Pfam" id="PF26148"/>
    </source>
</evidence>
<feature type="domain" description="Pep3/Vps18 RING C-terminal" evidence="9">
    <location>
        <begin position="1193"/>
        <end position="1279"/>
    </location>
</feature>
<dbReference type="GO" id="GO:0007032">
    <property type="term" value="P:endosome organization"/>
    <property type="evidence" value="ECO:0007669"/>
    <property type="project" value="TreeGrafter"/>
</dbReference>
<dbReference type="KEGG" id="pti:PHATR_44037"/>
<dbReference type="GO" id="GO:0007033">
    <property type="term" value="P:vacuole organization"/>
    <property type="evidence" value="ECO:0007669"/>
    <property type="project" value="TreeGrafter"/>
</dbReference>
<dbReference type="GeneID" id="7203996"/>
<feature type="domain" description="Pep3/Vps18 beta-propeller" evidence="8">
    <location>
        <begin position="213"/>
        <end position="531"/>
    </location>
</feature>
<dbReference type="PANTHER" id="PTHR23323">
    <property type="entry name" value="VACUOLAR PROTEIN SORTING-ASSOCIATED PROTEIN"/>
    <property type="match status" value="1"/>
</dbReference>
<dbReference type="GO" id="GO:0030674">
    <property type="term" value="F:protein-macromolecule adaptor activity"/>
    <property type="evidence" value="ECO:0007669"/>
    <property type="project" value="TreeGrafter"/>
</dbReference>
<name>B5Y555_PHATC</name>
<sequence length="1291" mass="140286">MSSVMGGVTNPFEDPHPSRSRRARRAPSTLPAASLTDEPPIWAARHVEWPIPAALSLSNYQKLVKASQQAGQQLGLHSSKDGAKNPTGTGSGTTTKSSAGRRFGSGSTDTSTDETDESNYYGIGGFMSRVLNTSQGNEAKGSDTLEDRTVNTASSSGSLPLRPPRPHCVAAANGWIVAALECPGQSSSQPILRLVSRWNVRRGGGLADQWIALPPPARGDGRIRHVLVDPTASHTLLSAANGELYYIHSNATPKRAVRKLLGFGPAVDGSPVDPVSFLTGIAATAVAHRRDDTSQQSIQKGLSQDTYVTAVAWDKDKGTEGSSKPILLGTSNGEIYEYAVVSPQREESSEDKILNSRMPILLHKLSTETDESSAAAVSGIYVERLRTGLLILVATSGRHQRTRFHTFYSPHSSSFPMVLADQVHTSLTELPGSIEFADLQVCADQFAMRTATGIYYGTVDRTLSSPSVLAGGSSMVMETGLLSYSEGIVPCVSLAVTPHHWVLLTEANEVRYVNRVAQKVIQKERVDLDNNSNSSTNESALGLGSLLMDIRRPDQVWLRKARSLVHISSSQEDRDVWKFTLQKCLTNASTATAIGLSSGDRQNQRKDTVNRSTSVLSDQEIAQEALFEQAKALCTNSAQKAVVTAVRAEYHLSQGRAELAAKYLAQCPSYIEPFADTAIRLALPKLGIDDPQGYGGSWKARASLESSNLPLITYLVDNMRIGKMNEDKMTCTMIGAWLAELYLHERSEPSLQALSSSGADSETAAQHKALLSQFLDANVDNMDAKTIMKILTSHDVEAAECATFATRSGDIATAVNAALSIGSKDNSGACAALKILNEAPFQDAEPLYYKHASIFMAQAPSAATESFLALYPAGLNPLRLLPYIMRYEKLRSELARTKKGLEAAKSQGSLDPSFARGNRHDVSMGSKTSNDGLETRSNTNSNQAPSFVDDSTVSANYLEGVISQGCQSTAVYNYLISLYSNFEDEEPLYKFLSSHVASSAAVIEATTKGFLSGEWTPPVAANQELSTALDLSYALRTILGTGRHFRSAIKLYLGLGMRQQAVELALKVDPSLAREIAQESTELEERKGLWLMIAKNAATDGSSRGGKDVVSRVVSVLRDCGPDVISIEDVLPFLPDFAQIDQIKDEICEALTSYSTKIDGFLREMNECDRTCDALRQDIARLRNHHMQVKADARCAFTNKPVVTSGEPFYVFPSGYVFLESALKREVMPYLNDKQRSRVSEVEHELKMTPRHNISRRNLLRAELDGLIAAECPLTGSIMVESIDRPFEEDL</sequence>
<dbReference type="RefSeq" id="XP_002186411.1">
    <property type="nucleotide sequence ID" value="XM_002186375.1"/>
</dbReference>
<feature type="compositionally biased region" description="Polar residues" evidence="7">
    <location>
        <begin position="925"/>
        <end position="947"/>
    </location>
</feature>
<evidence type="ECO:0000313" key="11">
    <source>
        <dbReference type="Proteomes" id="UP000000759"/>
    </source>
</evidence>
<evidence type="ECO:0000256" key="7">
    <source>
        <dbReference type="SAM" id="MobiDB-lite"/>
    </source>
</evidence>
<dbReference type="GO" id="GO:0048284">
    <property type="term" value="P:organelle fusion"/>
    <property type="evidence" value="ECO:0007669"/>
    <property type="project" value="TreeGrafter"/>
</dbReference>
<proteinExistence type="predicted"/>
<dbReference type="InterPro" id="IPR058919">
    <property type="entry name" value="Pep3/Vps18_RING_C"/>
</dbReference>
<evidence type="ECO:0000256" key="3">
    <source>
        <dbReference type="ARBA" id="ARBA00022833"/>
    </source>
</evidence>
<evidence type="ECO:0000259" key="8">
    <source>
        <dbReference type="Pfam" id="PF05131"/>
    </source>
</evidence>
<evidence type="ECO:0000256" key="6">
    <source>
        <dbReference type="SAM" id="Coils"/>
    </source>
</evidence>
<feature type="coiled-coil region" evidence="6">
    <location>
        <begin position="1165"/>
        <end position="1192"/>
    </location>
</feature>
<keyword evidence="6" id="KW-0175">Coiled coil</keyword>
<feature type="region of interest" description="Disordered" evidence="7">
    <location>
        <begin position="902"/>
        <end position="947"/>
    </location>
</feature>
<dbReference type="GO" id="GO:0006904">
    <property type="term" value="P:vesicle docking involved in exocytosis"/>
    <property type="evidence" value="ECO:0007669"/>
    <property type="project" value="TreeGrafter"/>
</dbReference>
<dbReference type="eggNOG" id="KOG2034">
    <property type="taxonomic scope" value="Eukaryota"/>
</dbReference>
<reference evidence="10 11" key="1">
    <citation type="journal article" date="2008" name="Nature">
        <title>The Phaeodactylum genome reveals the evolutionary history of diatom genomes.</title>
        <authorList>
            <person name="Bowler C."/>
            <person name="Allen A.E."/>
            <person name="Badger J.H."/>
            <person name="Grimwood J."/>
            <person name="Jabbari K."/>
            <person name="Kuo A."/>
            <person name="Maheswari U."/>
            <person name="Martens C."/>
            <person name="Maumus F."/>
            <person name="Otillar R.P."/>
            <person name="Rayko E."/>
            <person name="Salamov A."/>
            <person name="Vandepoele K."/>
            <person name="Beszteri B."/>
            <person name="Gruber A."/>
            <person name="Heijde M."/>
            <person name="Katinka M."/>
            <person name="Mock T."/>
            <person name="Valentin K."/>
            <person name="Verret F."/>
            <person name="Berges J.A."/>
            <person name="Brownlee C."/>
            <person name="Cadoret J.P."/>
            <person name="Chiovitti A."/>
            <person name="Choi C.J."/>
            <person name="Coesel S."/>
            <person name="De Martino A."/>
            <person name="Detter J.C."/>
            <person name="Durkin C."/>
            <person name="Falciatore A."/>
            <person name="Fournet J."/>
            <person name="Haruta M."/>
            <person name="Huysman M.J."/>
            <person name="Jenkins B.D."/>
            <person name="Jiroutova K."/>
            <person name="Jorgensen R.E."/>
            <person name="Joubert Y."/>
            <person name="Kaplan A."/>
            <person name="Kroger N."/>
            <person name="Kroth P.G."/>
            <person name="La Roche J."/>
            <person name="Lindquist E."/>
            <person name="Lommer M."/>
            <person name="Martin-Jezequel V."/>
            <person name="Lopez P.J."/>
            <person name="Lucas S."/>
            <person name="Mangogna M."/>
            <person name="McGinnis K."/>
            <person name="Medlin L.K."/>
            <person name="Montsant A."/>
            <person name="Oudot-Le Secq M.P."/>
            <person name="Napoli C."/>
            <person name="Obornik M."/>
            <person name="Parker M.S."/>
            <person name="Petit J.L."/>
            <person name="Porcel B.M."/>
            <person name="Poulsen N."/>
            <person name="Robison M."/>
            <person name="Rychlewski L."/>
            <person name="Rynearson T.A."/>
            <person name="Schmutz J."/>
            <person name="Shapiro H."/>
            <person name="Siaut M."/>
            <person name="Stanley M."/>
            <person name="Sussman M.R."/>
            <person name="Taylor A.R."/>
            <person name="Vardi A."/>
            <person name="von Dassow P."/>
            <person name="Vyverman W."/>
            <person name="Willis A."/>
            <person name="Wyrwicz L.S."/>
            <person name="Rokhsar D.S."/>
            <person name="Weissenbach J."/>
            <person name="Armbrust E.V."/>
            <person name="Green B.R."/>
            <person name="Van de Peer Y."/>
            <person name="Grigoriev I.V."/>
        </authorList>
    </citation>
    <scope>NUCLEOTIDE SEQUENCE [LARGE SCALE GENOMIC DNA]</scope>
    <source>
        <strain evidence="10 11">CCAP 1055/1</strain>
    </source>
</reference>
<keyword evidence="3" id="KW-0862">Zinc</keyword>
<comment type="subcellular location">
    <subcellularLocation>
        <location evidence="5">Endomembrane system</location>
        <topology evidence="5">Peripheral membrane protein</topology>
        <orientation evidence="5">Cytoplasmic side</orientation>
    </subcellularLocation>
</comment>
<accession>B5Y555</accession>
<dbReference type="InParanoid" id="B5Y555"/>
<keyword evidence="1" id="KW-0479">Metal-binding</keyword>
<dbReference type="EMBL" id="CP001142">
    <property type="protein sequence ID" value="ACI65881.1"/>
    <property type="molecule type" value="Genomic_DNA"/>
</dbReference>
<organism evidence="10 11">
    <name type="scientific">Phaeodactylum tricornutum (strain CCAP 1055/1)</name>
    <dbReference type="NCBI Taxonomy" id="556484"/>
    <lineage>
        <taxon>Eukaryota</taxon>
        <taxon>Sar</taxon>
        <taxon>Stramenopiles</taxon>
        <taxon>Ochrophyta</taxon>
        <taxon>Bacillariophyta</taxon>
        <taxon>Bacillariophyceae</taxon>
        <taxon>Bacillariophycidae</taxon>
        <taxon>Naviculales</taxon>
        <taxon>Phaeodactylaceae</taxon>
        <taxon>Phaeodactylum</taxon>
    </lineage>
</organism>
<feature type="compositionally biased region" description="Basic and acidic residues" evidence="7">
    <location>
        <begin position="140"/>
        <end position="149"/>
    </location>
</feature>
<keyword evidence="2" id="KW-0863">Zinc-finger</keyword>
<dbReference type="PANTHER" id="PTHR23323:SF26">
    <property type="entry name" value="VACUOLAR PROTEIN SORTING-ASSOCIATED PROTEIN 18 HOMOLOG"/>
    <property type="match status" value="1"/>
</dbReference>
<keyword evidence="4" id="KW-0472">Membrane</keyword>
<dbReference type="Pfam" id="PF26148">
    <property type="entry name" value="VPS18_RING_C"/>
    <property type="match status" value="1"/>
</dbReference>
<feature type="region of interest" description="Disordered" evidence="7">
    <location>
        <begin position="71"/>
        <end position="119"/>
    </location>
</feature>
<gene>
    <name evidence="10" type="ORF">PHATR_44037</name>
</gene>
<feature type="compositionally biased region" description="Low complexity" evidence="7">
    <location>
        <begin position="92"/>
        <end position="110"/>
    </location>
</feature>
<dbReference type="STRING" id="556484.B5Y555"/>
<feature type="region of interest" description="Disordered" evidence="7">
    <location>
        <begin position="134"/>
        <end position="161"/>
    </location>
</feature>
<evidence type="ECO:0000256" key="5">
    <source>
        <dbReference type="ARBA" id="ARBA00029433"/>
    </source>
</evidence>
<dbReference type="GO" id="GO:0030897">
    <property type="term" value="C:HOPS complex"/>
    <property type="evidence" value="ECO:0007669"/>
    <property type="project" value="TreeGrafter"/>
</dbReference>
<evidence type="ECO:0000256" key="2">
    <source>
        <dbReference type="ARBA" id="ARBA00022771"/>
    </source>
</evidence>
<reference evidence="11" key="2">
    <citation type="submission" date="2008-08" db="EMBL/GenBank/DDBJ databases">
        <authorList>
            <consortium name="Diatom Consortium"/>
            <person name="Grigoriev I."/>
            <person name="Grimwood J."/>
            <person name="Kuo A."/>
            <person name="Otillar R.P."/>
            <person name="Salamov A."/>
            <person name="Detter J.C."/>
            <person name="Lindquist E."/>
            <person name="Shapiro H."/>
            <person name="Lucas S."/>
            <person name="Glavina del Rio T."/>
            <person name="Pitluck S."/>
            <person name="Rokhsar D."/>
            <person name="Bowler C."/>
        </authorList>
    </citation>
    <scope>GENOME REANNOTATION</scope>
    <source>
        <strain evidence="11">CCAP 1055/1</strain>
    </source>
</reference>
<evidence type="ECO:0000256" key="1">
    <source>
        <dbReference type="ARBA" id="ARBA00022723"/>
    </source>
</evidence>
<dbReference type="Pfam" id="PF05131">
    <property type="entry name" value="Pep3_Vps18"/>
    <property type="match status" value="1"/>
</dbReference>
<dbReference type="OrthoDB" id="1845386at2759"/>
<dbReference type="Proteomes" id="UP000000759">
    <property type="component" value="Chromosome 3"/>
</dbReference>
<protein>
    <recommendedName>
        <fullName evidence="12">Pep3/Vps18/deep orange domain-containing protein</fullName>
    </recommendedName>
</protein>
<dbReference type="GO" id="GO:0008270">
    <property type="term" value="F:zinc ion binding"/>
    <property type="evidence" value="ECO:0007669"/>
    <property type="project" value="UniProtKB-KW"/>
</dbReference>